<dbReference type="PANTHER" id="PTHR24381:SF393">
    <property type="entry name" value="CHROMATIN-LINKED ADAPTOR FOR MSL PROTEINS, ISOFORM B"/>
    <property type="match status" value="1"/>
</dbReference>
<keyword evidence="11" id="KW-1185">Reference proteome</keyword>
<feature type="region of interest" description="Disordered" evidence="8">
    <location>
        <begin position="1"/>
        <end position="49"/>
    </location>
</feature>
<dbReference type="InterPro" id="IPR013087">
    <property type="entry name" value="Znf_C2H2_type"/>
</dbReference>
<dbReference type="AlphaFoldDB" id="A0AAN9BKP7"/>
<keyword evidence="2" id="KW-0479">Metal-binding</keyword>
<keyword evidence="3" id="KW-0677">Repeat</keyword>
<evidence type="ECO:0000256" key="3">
    <source>
        <dbReference type="ARBA" id="ARBA00022737"/>
    </source>
</evidence>
<feature type="compositionally biased region" description="Basic and acidic residues" evidence="8">
    <location>
        <begin position="459"/>
        <end position="482"/>
    </location>
</feature>
<evidence type="ECO:0000256" key="8">
    <source>
        <dbReference type="SAM" id="MobiDB-lite"/>
    </source>
</evidence>
<evidence type="ECO:0000256" key="6">
    <source>
        <dbReference type="ARBA" id="ARBA00023242"/>
    </source>
</evidence>
<dbReference type="SUPFAM" id="SSF57667">
    <property type="entry name" value="beta-beta-alpha zinc fingers"/>
    <property type="match status" value="4"/>
</dbReference>
<dbReference type="PANTHER" id="PTHR24381">
    <property type="entry name" value="ZINC FINGER PROTEIN"/>
    <property type="match status" value="1"/>
</dbReference>
<feature type="domain" description="C2H2-type" evidence="9">
    <location>
        <begin position="324"/>
        <end position="352"/>
    </location>
</feature>
<proteinExistence type="predicted"/>
<feature type="region of interest" description="Disordered" evidence="8">
    <location>
        <begin position="439"/>
        <end position="521"/>
    </location>
</feature>
<evidence type="ECO:0000256" key="2">
    <source>
        <dbReference type="ARBA" id="ARBA00022723"/>
    </source>
</evidence>
<dbReference type="GO" id="GO:0000981">
    <property type="term" value="F:DNA-binding transcription factor activity, RNA polymerase II-specific"/>
    <property type="evidence" value="ECO:0007669"/>
    <property type="project" value="TreeGrafter"/>
</dbReference>
<feature type="compositionally biased region" description="Polar residues" evidence="8">
    <location>
        <begin position="483"/>
        <end position="511"/>
    </location>
</feature>
<reference evidence="10 11" key="1">
    <citation type="submission" date="2024-02" db="EMBL/GenBank/DDBJ databases">
        <title>Chromosome-scale genome assembly of the rough periwinkle Littorina saxatilis.</title>
        <authorList>
            <person name="De Jode A."/>
            <person name="Faria R."/>
            <person name="Formenti G."/>
            <person name="Sims Y."/>
            <person name="Smith T.P."/>
            <person name="Tracey A."/>
            <person name="Wood J.M.D."/>
            <person name="Zagrodzka Z.B."/>
            <person name="Johannesson K."/>
            <person name="Butlin R.K."/>
            <person name="Leder E.H."/>
        </authorList>
    </citation>
    <scope>NUCLEOTIDE SEQUENCE [LARGE SCALE GENOMIC DNA]</scope>
    <source>
        <strain evidence="10">Snail1</strain>
        <tissue evidence="10">Muscle</tissue>
    </source>
</reference>
<feature type="domain" description="C2H2-type" evidence="9">
    <location>
        <begin position="381"/>
        <end position="408"/>
    </location>
</feature>
<feature type="domain" description="C2H2-type" evidence="9">
    <location>
        <begin position="353"/>
        <end position="380"/>
    </location>
</feature>
<dbReference type="EMBL" id="JBAMIC010000007">
    <property type="protein sequence ID" value="KAK7106764.1"/>
    <property type="molecule type" value="Genomic_DNA"/>
</dbReference>
<feature type="compositionally biased region" description="Basic residues" evidence="8">
    <location>
        <begin position="35"/>
        <end position="44"/>
    </location>
</feature>
<evidence type="ECO:0000256" key="7">
    <source>
        <dbReference type="PROSITE-ProRule" id="PRU00042"/>
    </source>
</evidence>
<dbReference type="FunFam" id="3.30.160.60:FF:002343">
    <property type="entry name" value="Zinc finger protein 33A"/>
    <property type="match status" value="1"/>
</dbReference>
<keyword evidence="4 7" id="KW-0863">Zinc-finger</keyword>
<comment type="caution">
    <text evidence="10">The sequence shown here is derived from an EMBL/GenBank/DDBJ whole genome shotgun (WGS) entry which is preliminary data.</text>
</comment>
<evidence type="ECO:0000313" key="11">
    <source>
        <dbReference type="Proteomes" id="UP001374579"/>
    </source>
</evidence>
<dbReference type="InterPro" id="IPR036236">
    <property type="entry name" value="Znf_C2H2_sf"/>
</dbReference>
<feature type="domain" description="C2H2-type" evidence="9">
    <location>
        <begin position="223"/>
        <end position="253"/>
    </location>
</feature>
<dbReference type="Pfam" id="PF13912">
    <property type="entry name" value="zf-C2H2_6"/>
    <property type="match status" value="1"/>
</dbReference>
<gene>
    <name evidence="10" type="ORF">V1264_017983</name>
</gene>
<protein>
    <recommendedName>
        <fullName evidence="9">C2H2-type domain-containing protein</fullName>
    </recommendedName>
</protein>
<dbReference type="GO" id="GO:0000977">
    <property type="term" value="F:RNA polymerase II transcription regulatory region sequence-specific DNA binding"/>
    <property type="evidence" value="ECO:0007669"/>
    <property type="project" value="TreeGrafter"/>
</dbReference>
<dbReference type="GO" id="GO:0005634">
    <property type="term" value="C:nucleus"/>
    <property type="evidence" value="ECO:0007669"/>
    <property type="project" value="UniProtKB-SubCell"/>
</dbReference>
<dbReference type="PROSITE" id="PS00028">
    <property type="entry name" value="ZINC_FINGER_C2H2_1"/>
    <property type="match status" value="7"/>
</dbReference>
<keyword evidence="5" id="KW-0862">Zinc</keyword>
<evidence type="ECO:0000256" key="4">
    <source>
        <dbReference type="ARBA" id="ARBA00022771"/>
    </source>
</evidence>
<organism evidence="10 11">
    <name type="scientific">Littorina saxatilis</name>
    <dbReference type="NCBI Taxonomy" id="31220"/>
    <lineage>
        <taxon>Eukaryota</taxon>
        <taxon>Metazoa</taxon>
        <taxon>Spiralia</taxon>
        <taxon>Lophotrochozoa</taxon>
        <taxon>Mollusca</taxon>
        <taxon>Gastropoda</taxon>
        <taxon>Caenogastropoda</taxon>
        <taxon>Littorinimorpha</taxon>
        <taxon>Littorinoidea</taxon>
        <taxon>Littorinidae</taxon>
        <taxon>Littorina</taxon>
    </lineage>
</organism>
<dbReference type="FunFam" id="3.30.160.60:FF:002169">
    <property type="entry name" value="Zgc:174573"/>
    <property type="match status" value="1"/>
</dbReference>
<dbReference type="Gene3D" id="3.30.160.60">
    <property type="entry name" value="Classic Zinc Finger"/>
    <property type="match status" value="7"/>
</dbReference>
<name>A0AAN9BKP7_9CAEN</name>
<evidence type="ECO:0000256" key="5">
    <source>
        <dbReference type="ARBA" id="ARBA00022833"/>
    </source>
</evidence>
<feature type="domain" description="C2H2-type" evidence="9">
    <location>
        <begin position="296"/>
        <end position="323"/>
    </location>
</feature>
<dbReference type="GO" id="GO:0008270">
    <property type="term" value="F:zinc ion binding"/>
    <property type="evidence" value="ECO:0007669"/>
    <property type="project" value="UniProtKB-KW"/>
</dbReference>
<accession>A0AAN9BKP7</accession>
<dbReference type="Proteomes" id="UP001374579">
    <property type="component" value="Unassembled WGS sequence"/>
</dbReference>
<dbReference type="SMART" id="SM00355">
    <property type="entry name" value="ZnF_C2H2"/>
    <property type="match status" value="8"/>
</dbReference>
<evidence type="ECO:0000313" key="10">
    <source>
        <dbReference type="EMBL" id="KAK7106764.1"/>
    </source>
</evidence>
<feature type="domain" description="C2H2-type" evidence="9">
    <location>
        <begin position="409"/>
        <end position="432"/>
    </location>
</feature>
<dbReference type="PROSITE" id="PS50157">
    <property type="entry name" value="ZINC_FINGER_C2H2_2"/>
    <property type="match status" value="6"/>
</dbReference>
<sequence length="602" mass="67779">MATVEDRMHHSRMKTSPESEDDTDSDYKPSPVKPGGRRRSRQRSVKAESKAPPLMLVWEGYMYKNDGVAKGSCRSYWRCQRNNKRGGVVSKCRGRVAVKEGELQVSEQHCHEPDTTDSNYVPPHSLVLEMRNRGLDVDMWTAMKGFVSPTDKLLLHNCNTRLSKKHRCSVCRRDFAVARVYEVHRMLEHEVPPAWRCEECGMQFLHGASYKVHVTQCHGVMPYVCHAEGCDAAFDKKIDLKLHSRRQHPAVNPATSNNTACSTSPAVDMAAMVDGCSVIPVAKEEAGVEEEEKPVFRCHHCPAEFPHACRLRYHMRFHTGERPFKCPNCSMAFFTSSSRLVHIRRSHLRLRRHLCDLCGKKFKDVRSLRQHTWTHTGEKNYSCPVCSRAFSKKNAMVVHMRQHTGEKPHVCDQCGQSFTVRVSLRTHLKSKHDIVVDTSSFRRKEEDPGDNSLPAIGRPKRDESEKQLSVKARAKLEEEGYQHESSQSKNRNSRTSAPPNNGSNPSFSASTAPVGLERKSDEFSLPEGSLVPLSQADLYDARLPAFSSGLTLLQMVGQGHSMPGGHGQVVPQAYLDSASGTYPVPPLSSVGYNGYTMQHRKY</sequence>
<dbReference type="Pfam" id="PF00096">
    <property type="entry name" value="zf-C2H2"/>
    <property type="match status" value="2"/>
</dbReference>
<evidence type="ECO:0000259" key="9">
    <source>
        <dbReference type="PROSITE" id="PS50157"/>
    </source>
</evidence>
<keyword evidence="6" id="KW-0539">Nucleus</keyword>
<comment type="subcellular location">
    <subcellularLocation>
        <location evidence="1">Nucleus</location>
    </subcellularLocation>
</comment>
<dbReference type="Gene3D" id="2.20.25.240">
    <property type="match status" value="1"/>
</dbReference>
<evidence type="ECO:0000256" key="1">
    <source>
        <dbReference type="ARBA" id="ARBA00004123"/>
    </source>
</evidence>